<feature type="transmembrane region" description="Helical" evidence="1">
    <location>
        <begin position="45"/>
        <end position="64"/>
    </location>
</feature>
<dbReference type="Proteomes" id="UP001201549">
    <property type="component" value="Unassembled WGS sequence"/>
</dbReference>
<evidence type="ECO:0000313" key="3">
    <source>
        <dbReference type="Proteomes" id="UP001201549"/>
    </source>
</evidence>
<reference evidence="3" key="2">
    <citation type="submission" date="2023-07" db="EMBL/GenBank/DDBJ databases">
        <title>Shewanella mangrovi sp. nov., an acetaldehyde- degrading bacterium isolated from mangrove sediment.</title>
        <authorList>
            <person name="Liu Y."/>
        </authorList>
    </citation>
    <scope>NUCLEOTIDE SEQUENCE [LARGE SCALE GENOMIC DNA]</scope>
    <source>
        <strain evidence="3">C32</strain>
    </source>
</reference>
<keyword evidence="3" id="KW-1185">Reference proteome</keyword>
<dbReference type="RefSeq" id="WP_238898611.1">
    <property type="nucleotide sequence ID" value="NZ_JAKOGG010000249.1"/>
</dbReference>
<protein>
    <submittedName>
        <fullName evidence="2">Uncharacterized protein</fullName>
    </submittedName>
</protein>
<keyword evidence="1" id="KW-1133">Transmembrane helix</keyword>
<evidence type="ECO:0000313" key="2">
    <source>
        <dbReference type="EMBL" id="MCS4558811.1"/>
    </source>
</evidence>
<feature type="non-terminal residue" evidence="2">
    <location>
        <position position="66"/>
    </location>
</feature>
<sequence length="66" mass="7180">MTFSSAHHGILAAQQKAAADTAKQLAKEQQSAAAVEASRDKLQRFIILAIFLDLKLAFWVMLGLPV</sequence>
<accession>A0ABT2FUI4</accession>
<reference evidence="2 3" key="1">
    <citation type="submission" date="2022-02" db="EMBL/GenBank/DDBJ databases">
        <authorList>
            <person name="Zhuang L."/>
        </authorList>
    </citation>
    <scope>NUCLEOTIDE SEQUENCE [LARGE SCALE GENOMIC DNA]</scope>
    <source>
        <strain evidence="2 3">C32</strain>
    </source>
</reference>
<gene>
    <name evidence="2" type="ORF">L9G74_20540</name>
</gene>
<keyword evidence="1" id="KW-0812">Transmembrane</keyword>
<name>A0ABT2FUI4_9GAMM</name>
<keyword evidence="1" id="KW-0472">Membrane</keyword>
<dbReference type="EMBL" id="JAKOGG010000249">
    <property type="protein sequence ID" value="MCS4558811.1"/>
    <property type="molecule type" value="Genomic_DNA"/>
</dbReference>
<comment type="caution">
    <text evidence="2">The sequence shown here is derived from an EMBL/GenBank/DDBJ whole genome shotgun (WGS) entry which is preliminary data.</text>
</comment>
<organism evidence="2 3">
    <name type="scientific">Shewanella electrica</name>
    <dbReference type="NCBI Taxonomy" id="515560"/>
    <lineage>
        <taxon>Bacteria</taxon>
        <taxon>Pseudomonadati</taxon>
        <taxon>Pseudomonadota</taxon>
        <taxon>Gammaproteobacteria</taxon>
        <taxon>Alteromonadales</taxon>
        <taxon>Shewanellaceae</taxon>
        <taxon>Shewanella</taxon>
    </lineage>
</organism>
<evidence type="ECO:0000256" key="1">
    <source>
        <dbReference type="SAM" id="Phobius"/>
    </source>
</evidence>
<proteinExistence type="predicted"/>